<dbReference type="HOGENOM" id="CLU_2240286_0_0_1"/>
<organism evidence="2">
    <name type="scientific">Arabidopsis lyrata subsp. lyrata</name>
    <name type="common">Lyre-leaved rock-cress</name>
    <dbReference type="NCBI Taxonomy" id="81972"/>
    <lineage>
        <taxon>Eukaryota</taxon>
        <taxon>Viridiplantae</taxon>
        <taxon>Streptophyta</taxon>
        <taxon>Embryophyta</taxon>
        <taxon>Tracheophyta</taxon>
        <taxon>Spermatophyta</taxon>
        <taxon>Magnoliopsida</taxon>
        <taxon>eudicotyledons</taxon>
        <taxon>Gunneridae</taxon>
        <taxon>Pentapetalae</taxon>
        <taxon>rosids</taxon>
        <taxon>malvids</taxon>
        <taxon>Brassicales</taxon>
        <taxon>Brassicaceae</taxon>
        <taxon>Camelineae</taxon>
        <taxon>Arabidopsis</taxon>
    </lineage>
</organism>
<dbReference type="Proteomes" id="UP000008694">
    <property type="component" value="Unassembled WGS sequence"/>
</dbReference>
<sequence length="105" mass="10993">MNRKQKTSVATKMVDNFLPSGSSVLSPTLGAGFADQAGKAIQGFMYDGEPKTENLCTGNFSPSGSSVLSPTLGAGFADQAGKTTQCNSISRFSQIVCFGNVRFND</sequence>
<proteinExistence type="predicted"/>
<dbReference type="EMBL" id="GL348716">
    <property type="protein sequence ID" value="EFH57838.1"/>
    <property type="molecule type" value="Genomic_DNA"/>
</dbReference>
<reference evidence="2" key="1">
    <citation type="journal article" date="2011" name="Nat. Genet.">
        <title>The Arabidopsis lyrata genome sequence and the basis of rapid genome size change.</title>
        <authorList>
            <person name="Hu T.T."/>
            <person name="Pattyn P."/>
            <person name="Bakker E.G."/>
            <person name="Cao J."/>
            <person name="Cheng J.-F."/>
            <person name="Clark R.M."/>
            <person name="Fahlgren N."/>
            <person name="Fawcett J.A."/>
            <person name="Grimwood J."/>
            <person name="Gundlach H."/>
            <person name="Haberer G."/>
            <person name="Hollister J.D."/>
            <person name="Ossowski S."/>
            <person name="Ottilar R.P."/>
            <person name="Salamov A.A."/>
            <person name="Schneeberger K."/>
            <person name="Spannagl M."/>
            <person name="Wang X."/>
            <person name="Yang L."/>
            <person name="Nasrallah M.E."/>
            <person name="Bergelson J."/>
            <person name="Carrington J.C."/>
            <person name="Gaut B.S."/>
            <person name="Schmutz J."/>
            <person name="Mayer K.F.X."/>
            <person name="Van de Peer Y."/>
            <person name="Grigoriev I.V."/>
            <person name="Nordborg M."/>
            <person name="Weigel D."/>
            <person name="Guo Y.-L."/>
        </authorList>
    </citation>
    <scope>NUCLEOTIDE SEQUENCE [LARGE SCALE GENOMIC DNA]</scope>
    <source>
        <strain evidence="2">cv. MN47</strain>
    </source>
</reference>
<keyword evidence="2" id="KW-1185">Reference proteome</keyword>
<protein>
    <submittedName>
        <fullName evidence="1">Predicted protein</fullName>
    </submittedName>
</protein>
<name>D7LLH4_ARALL</name>
<evidence type="ECO:0000313" key="1">
    <source>
        <dbReference type="EMBL" id="EFH57838.1"/>
    </source>
</evidence>
<accession>D7LLH4</accession>
<dbReference type="Gramene" id="Al_scaffold_0004_2389">
    <property type="protein sequence ID" value="Al_scaffold_0004_2389"/>
    <property type="gene ID" value="Al_scaffold_0004_2389"/>
</dbReference>
<gene>
    <name evidence="1" type="ORF">ARALYDRAFT_669670</name>
</gene>
<evidence type="ECO:0000313" key="2">
    <source>
        <dbReference type="Proteomes" id="UP000008694"/>
    </source>
</evidence>
<dbReference type="AlphaFoldDB" id="D7LLH4"/>